<feature type="region of interest" description="Disordered" evidence="2">
    <location>
        <begin position="181"/>
        <end position="248"/>
    </location>
</feature>
<feature type="compositionally biased region" description="Acidic residues" evidence="2">
    <location>
        <begin position="190"/>
        <end position="204"/>
    </location>
</feature>
<keyword evidence="1" id="KW-0175">Coiled coil</keyword>
<evidence type="ECO:0000256" key="1">
    <source>
        <dbReference type="SAM" id="Coils"/>
    </source>
</evidence>
<name>A0AAU9G6P4_DROMD</name>
<dbReference type="AlphaFoldDB" id="A0AAU9G6P4"/>
<feature type="region of interest" description="Disordered" evidence="2">
    <location>
        <begin position="275"/>
        <end position="331"/>
    </location>
</feature>
<accession>A0AAU9G6P4</accession>
<feature type="region of interest" description="Disordered" evidence="2">
    <location>
        <begin position="387"/>
        <end position="417"/>
    </location>
</feature>
<evidence type="ECO:0000313" key="3">
    <source>
        <dbReference type="EMBL" id="BFG03588.1"/>
    </source>
</evidence>
<feature type="compositionally biased region" description="Basic and acidic residues" evidence="2">
    <location>
        <begin position="387"/>
        <end position="411"/>
    </location>
</feature>
<proteinExistence type="predicted"/>
<feature type="coiled-coil region" evidence="1">
    <location>
        <begin position="51"/>
        <end position="92"/>
    </location>
</feature>
<feature type="compositionally biased region" description="Polar residues" evidence="2">
    <location>
        <begin position="319"/>
        <end position="330"/>
    </location>
</feature>
<sequence>MATSSLVDTADLISAKYRTESLALPDVKRINNITKFMADPLNFDGDIKKLAGRFENQAKQCQDVIKLLKEQVKAKTATLHQVKEDMLELQRQLKKPDATVVYVNMKTPVLVKFLDETEVNEYDVPTALERYNLKMSSLYGEILSLDSDVDHVSYLKSVVDVNSHYVKDWYKRHMAKKLKVEDPKKKEPENFFEPEEESDEELQEFSEHEKEADDRSEEEAKNKDTEEKDAELQNFEYEIATEPDSDEKLPEKKVFKAKIIGKSFPVVVKPAKKVSGEKLNGPKTPKNTGIEWKSFKFPEKKVSNEKKPEKHSEEKFPGKNNQVTNNSEIENPTVKLIAKKITENTEKKDKGQLPVKNVAQKLEFSNKVAVKTASKQCISKNLAEKNFNKKDIAAPKEESKSKLPMKNDLKKLGNCSA</sequence>
<feature type="compositionally biased region" description="Basic and acidic residues" evidence="2">
    <location>
        <begin position="205"/>
        <end position="226"/>
    </location>
</feature>
<feature type="compositionally biased region" description="Basic and acidic residues" evidence="2">
    <location>
        <begin position="293"/>
        <end position="317"/>
    </location>
</feature>
<organism evidence="3 4">
    <name type="scientific">Drosophila madeirensis</name>
    <name type="common">Fruit fly</name>
    <dbReference type="NCBI Taxonomy" id="30013"/>
    <lineage>
        <taxon>Eukaryota</taxon>
        <taxon>Metazoa</taxon>
        <taxon>Ecdysozoa</taxon>
        <taxon>Arthropoda</taxon>
        <taxon>Hexapoda</taxon>
        <taxon>Insecta</taxon>
        <taxon>Pterygota</taxon>
        <taxon>Neoptera</taxon>
        <taxon>Endopterygota</taxon>
        <taxon>Diptera</taxon>
        <taxon>Brachycera</taxon>
        <taxon>Muscomorpha</taxon>
        <taxon>Ephydroidea</taxon>
        <taxon>Drosophilidae</taxon>
        <taxon>Drosophila</taxon>
        <taxon>Sophophora</taxon>
    </lineage>
</organism>
<dbReference type="Proteomes" id="UP001500889">
    <property type="component" value="Chromosome E"/>
</dbReference>
<keyword evidence="4" id="KW-1185">Reference proteome</keyword>
<reference evidence="3 4" key="1">
    <citation type="submission" date="2024-02" db="EMBL/GenBank/DDBJ databases">
        <title>A chromosome-level genome assembly of Drosophila madeirensis, a fruit fly species endemic to Madeira island.</title>
        <authorList>
            <person name="Tomihara K."/>
            <person name="Llopart A."/>
            <person name="Yamamoto D."/>
        </authorList>
    </citation>
    <scope>NUCLEOTIDE SEQUENCE [LARGE SCALE GENOMIC DNA]</scope>
    <source>
        <strain evidence="3 4">RF1</strain>
    </source>
</reference>
<gene>
    <name evidence="3" type="ORF">DMAD_02815</name>
</gene>
<evidence type="ECO:0000313" key="4">
    <source>
        <dbReference type="Proteomes" id="UP001500889"/>
    </source>
</evidence>
<protein>
    <recommendedName>
        <fullName evidence="5">Muscle M-line assembly protein unc-89</fullName>
    </recommendedName>
</protein>
<evidence type="ECO:0008006" key="5">
    <source>
        <dbReference type="Google" id="ProtNLM"/>
    </source>
</evidence>
<evidence type="ECO:0000256" key="2">
    <source>
        <dbReference type="SAM" id="MobiDB-lite"/>
    </source>
</evidence>
<dbReference type="EMBL" id="AP029267">
    <property type="protein sequence ID" value="BFG03588.1"/>
    <property type="molecule type" value="Genomic_DNA"/>
</dbReference>